<dbReference type="PANTHER" id="PTHR23024">
    <property type="entry name" value="ARYLACETAMIDE DEACETYLASE"/>
    <property type="match status" value="1"/>
</dbReference>
<dbReference type="InParanoid" id="A0A0A0HUN0"/>
<dbReference type="VEuPathDB" id="FungiDB:PADG_11852"/>
<dbReference type="InterPro" id="IPR050466">
    <property type="entry name" value="Carboxylest/Gibb_receptor"/>
</dbReference>
<accession>A0A0A0HUN0</accession>
<dbReference type="HOGENOM" id="CLU_012494_3_3_1"/>
<dbReference type="AlphaFoldDB" id="A0A0A0HUN0"/>
<sequence>MAAILQCIQPLYDACFCPGIPFKYRWRLLTLVPINILAYSLKCLPWIFSRSYTVVRIPLRRSPNHSGRALVFTPEFTSNSLRPLHIHVHGGGFIGGIPEMDNAFCSRMVQETGAVVISVSYRLAPRYPFPAAHENVQDAAAYVVENAERLWGANPKLLTLSGCSSGANLALGISQSLSDTEHPVQGALMFDNPVDLRIPPWEKPKPPGFPPYDPLSFLLPLFDVYADSAQSRRLEDPLLNPILADIRTLPRKMLFIVAGADILLHEVTNFVERLQREAELLNSKEIDMADSTGRYEIQSMVFEGQVHGWLDLMSFMIDENMRIQALNAAYDFIRRIHAGSGWQKAS</sequence>
<organism evidence="2 3">
    <name type="scientific">Paracoccidioides brasiliensis (strain Pb18)</name>
    <dbReference type="NCBI Taxonomy" id="502780"/>
    <lineage>
        <taxon>Eukaryota</taxon>
        <taxon>Fungi</taxon>
        <taxon>Dikarya</taxon>
        <taxon>Ascomycota</taxon>
        <taxon>Pezizomycotina</taxon>
        <taxon>Eurotiomycetes</taxon>
        <taxon>Eurotiomycetidae</taxon>
        <taxon>Onygenales</taxon>
        <taxon>Ajellomycetaceae</taxon>
        <taxon>Paracoccidioides</taxon>
    </lineage>
</organism>
<dbReference type="Gene3D" id="3.40.50.1820">
    <property type="entry name" value="alpha/beta hydrolase"/>
    <property type="match status" value="1"/>
</dbReference>
<protein>
    <recommendedName>
        <fullName evidence="1">Alpha/beta hydrolase fold-3 domain-containing protein</fullName>
    </recommendedName>
</protein>
<dbReference type="eggNOG" id="KOG1515">
    <property type="taxonomic scope" value="Eukaryota"/>
</dbReference>
<dbReference type="InterPro" id="IPR013094">
    <property type="entry name" value="AB_hydrolase_3"/>
</dbReference>
<dbReference type="GO" id="GO:0016787">
    <property type="term" value="F:hydrolase activity"/>
    <property type="evidence" value="ECO:0007669"/>
    <property type="project" value="InterPro"/>
</dbReference>
<name>A0A0A0HUN0_PARBD</name>
<feature type="domain" description="Alpha/beta hydrolase fold-3" evidence="1">
    <location>
        <begin position="86"/>
        <end position="278"/>
    </location>
</feature>
<evidence type="ECO:0000313" key="2">
    <source>
        <dbReference type="EMBL" id="KGM92058.1"/>
    </source>
</evidence>
<gene>
    <name evidence="2" type="ORF">PADG_11852</name>
</gene>
<dbReference type="PANTHER" id="PTHR23024:SF584">
    <property type="entry name" value="FAMILY PROTEIN, PUTATIVE (AFU_ORTHOLOGUE AFUA_3G14530)-RELATED"/>
    <property type="match status" value="1"/>
</dbReference>
<dbReference type="Pfam" id="PF07859">
    <property type="entry name" value="Abhydrolase_3"/>
    <property type="match status" value="1"/>
</dbReference>
<dbReference type="GeneID" id="22587749"/>
<dbReference type="OMA" id="PRKMLFI"/>
<dbReference type="SUPFAM" id="SSF53474">
    <property type="entry name" value="alpha/beta-Hydrolases"/>
    <property type="match status" value="1"/>
</dbReference>
<keyword evidence="3" id="KW-1185">Reference proteome</keyword>
<evidence type="ECO:0000259" key="1">
    <source>
        <dbReference type="Pfam" id="PF07859"/>
    </source>
</evidence>
<dbReference type="Proteomes" id="UP000001628">
    <property type="component" value="Unassembled WGS sequence"/>
</dbReference>
<dbReference type="EMBL" id="KN275961">
    <property type="protein sequence ID" value="KGM92058.1"/>
    <property type="molecule type" value="Genomic_DNA"/>
</dbReference>
<reference evidence="2 3" key="1">
    <citation type="journal article" date="2011" name="PLoS Genet.">
        <title>Comparative genomic analysis of human fungal pathogens causing paracoccidioidomycosis.</title>
        <authorList>
            <person name="Desjardins C.A."/>
            <person name="Champion M.D."/>
            <person name="Holder J.W."/>
            <person name="Muszewska A."/>
            <person name="Goldberg J."/>
            <person name="Bailao A.M."/>
            <person name="Brigido M.M."/>
            <person name="Ferreira M.E."/>
            <person name="Garcia A.M."/>
            <person name="Grynberg M."/>
            <person name="Gujja S."/>
            <person name="Heiman D.I."/>
            <person name="Henn M.R."/>
            <person name="Kodira C.D."/>
            <person name="Leon-Narvaez H."/>
            <person name="Longo L.V."/>
            <person name="Ma L.J."/>
            <person name="Malavazi I."/>
            <person name="Matsuo A.L."/>
            <person name="Morais F.V."/>
            <person name="Pereira M."/>
            <person name="Rodriguez-Brito S."/>
            <person name="Sakthikumar S."/>
            <person name="Salem-Izacc S.M."/>
            <person name="Sykes S.M."/>
            <person name="Teixeira M.M."/>
            <person name="Vallejo M.C."/>
            <person name="Walter M.E."/>
            <person name="Yandava C."/>
            <person name="Young S."/>
            <person name="Zeng Q."/>
            <person name="Zucker J."/>
            <person name="Felipe M.S."/>
            <person name="Goldman G.H."/>
            <person name="Haas B.J."/>
            <person name="McEwen J.G."/>
            <person name="Nino-Vega G."/>
            <person name="Puccia R."/>
            <person name="San-Blas G."/>
            <person name="Soares C.M."/>
            <person name="Birren B.W."/>
            <person name="Cuomo C.A."/>
        </authorList>
    </citation>
    <scope>NUCLEOTIDE SEQUENCE [LARGE SCALE GENOMIC DNA]</scope>
    <source>
        <strain evidence="2 3">Pb18</strain>
    </source>
</reference>
<dbReference type="OrthoDB" id="408631at2759"/>
<dbReference type="KEGG" id="pbn:PADG_11852"/>
<dbReference type="InterPro" id="IPR029058">
    <property type="entry name" value="AB_hydrolase_fold"/>
</dbReference>
<dbReference type="RefSeq" id="XP_010760568.1">
    <property type="nucleotide sequence ID" value="XM_010762266.1"/>
</dbReference>
<evidence type="ECO:0000313" key="3">
    <source>
        <dbReference type="Proteomes" id="UP000001628"/>
    </source>
</evidence>
<proteinExistence type="predicted"/>